<comment type="similarity">
    <text evidence="1">In the C-terminal section; belongs to the class-I pyridoxal-phosphate-dependent aminotransferase family.</text>
</comment>
<evidence type="ECO:0000256" key="3">
    <source>
        <dbReference type="ARBA" id="ARBA00023015"/>
    </source>
</evidence>
<dbReference type="SUPFAM" id="SSF46785">
    <property type="entry name" value="Winged helix' DNA-binding domain"/>
    <property type="match status" value="1"/>
</dbReference>
<dbReference type="Pfam" id="PF00155">
    <property type="entry name" value="Aminotran_1_2"/>
    <property type="match status" value="1"/>
</dbReference>
<dbReference type="Proteomes" id="UP001565220">
    <property type="component" value="Unassembled WGS sequence"/>
</dbReference>
<evidence type="ECO:0000313" key="8">
    <source>
        <dbReference type="Proteomes" id="UP001565220"/>
    </source>
</evidence>
<dbReference type="InterPro" id="IPR000524">
    <property type="entry name" value="Tscrpt_reg_HTH_GntR"/>
</dbReference>
<dbReference type="SUPFAM" id="SSF53383">
    <property type="entry name" value="PLP-dependent transferases"/>
    <property type="match status" value="1"/>
</dbReference>
<protein>
    <submittedName>
        <fullName evidence="7">PLP-dependent aminotransferase family protein</fullName>
    </submittedName>
</protein>
<dbReference type="GO" id="GO:0008483">
    <property type="term" value="F:transaminase activity"/>
    <property type="evidence" value="ECO:0007669"/>
    <property type="project" value="UniProtKB-KW"/>
</dbReference>
<sequence length="472" mass="53191">MPINSFENYPMSWKPNKTQLKTPIYLSIANLLEYDIVNGYLAPNTKLPPQRELADYLDINLSTITRAFKICELKGLIYGTTGRGTFVSPNAGSIISISDCRTEKSYIEMGIIKPFDQNNSLVVNTAKSVLSKGYAEKLLDYTYPLGTPYHKSAAKKWLKKYNIDADIENIAITSGAQNALAVILISLFHSGDKIAVDVYTYPNFIELANMLDIQLIPIKGDNVGMKPEELDAQCKLNNIQGIYLMPSCSNPTGTLMNMERKQELAEIIKKNNLLLIEDDIYYFLNPENYISITSFVPEQSIYINSISKSLCSGIRVAFIVYPGKYSENITRGIYNINLKTSALNVEIIAEMINTGIADQIVEDKISASKERNQIYKRYFKIENSNENPVSLFRWLPLKQKFNANQFEKDALEQGIHIYHSDRFLVGNYKEKQFLRVALSSANNSDELGKGLAILKNILSGKTDKTNINSLII</sequence>
<dbReference type="InterPro" id="IPR015424">
    <property type="entry name" value="PyrdxlP-dep_Trfase"/>
</dbReference>
<keyword evidence="8" id="KW-1185">Reference proteome</keyword>
<keyword evidence="3" id="KW-0805">Transcription regulation</keyword>
<accession>A0ABV4E0U2</accession>
<keyword evidence="5" id="KW-0804">Transcription</keyword>
<proteinExistence type="inferred from homology"/>
<dbReference type="Gene3D" id="3.40.640.10">
    <property type="entry name" value="Type I PLP-dependent aspartate aminotransferase-like (Major domain)"/>
    <property type="match status" value="1"/>
</dbReference>
<dbReference type="InterPro" id="IPR036390">
    <property type="entry name" value="WH_DNA-bd_sf"/>
</dbReference>
<dbReference type="InterPro" id="IPR015422">
    <property type="entry name" value="PyrdxlP-dep_Trfase_small"/>
</dbReference>
<evidence type="ECO:0000259" key="6">
    <source>
        <dbReference type="PROSITE" id="PS50949"/>
    </source>
</evidence>
<dbReference type="EMBL" id="JBGFFE010000029">
    <property type="protein sequence ID" value="MEY8764777.1"/>
    <property type="molecule type" value="Genomic_DNA"/>
</dbReference>
<keyword evidence="7" id="KW-0032">Aminotransferase</keyword>
<dbReference type="InterPro" id="IPR036388">
    <property type="entry name" value="WH-like_DNA-bd_sf"/>
</dbReference>
<evidence type="ECO:0000313" key="7">
    <source>
        <dbReference type="EMBL" id="MEY8764777.1"/>
    </source>
</evidence>
<reference evidence="7 8" key="1">
    <citation type="submission" date="2024-08" db="EMBL/GenBank/DDBJ databases">
        <title>Clostridium lapicellarii sp. nov., and Clostridium renhuaiense sp. nov., two species isolated from the mud in a fermentation cellar used for producing sauce-flavour Chinese liquors.</title>
        <authorList>
            <person name="Yang F."/>
            <person name="Wang H."/>
            <person name="Chen L.Q."/>
            <person name="Zhou N."/>
            <person name="Lu J.J."/>
            <person name="Pu X.X."/>
            <person name="Wan B."/>
            <person name="Wang L."/>
            <person name="Liu S.J."/>
        </authorList>
    </citation>
    <scope>NUCLEOTIDE SEQUENCE [LARGE SCALE GENOMIC DNA]</scope>
    <source>
        <strain evidence="7 8">MT-113</strain>
    </source>
</reference>
<dbReference type="InterPro" id="IPR015421">
    <property type="entry name" value="PyrdxlP-dep_Trfase_major"/>
</dbReference>
<gene>
    <name evidence="7" type="ORF">AB8S09_14225</name>
</gene>
<organism evidence="7 8">
    <name type="scientific">Clostridium lapidicellarium</name>
    <dbReference type="NCBI Taxonomy" id="3240931"/>
    <lineage>
        <taxon>Bacteria</taxon>
        <taxon>Bacillati</taxon>
        <taxon>Bacillota</taxon>
        <taxon>Clostridia</taxon>
        <taxon>Eubacteriales</taxon>
        <taxon>Clostridiaceae</taxon>
        <taxon>Clostridium</taxon>
    </lineage>
</organism>
<dbReference type="Pfam" id="PF00392">
    <property type="entry name" value="GntR"/>
    <property type="match status" value="1"/>
</dbReference>
<keyword evidence="4" id="KW-0238">DNA-binding</keyword>
<comment type="caution">
    <text evidence="7">The sequence shown here is derived from an EMBL/GenBank/DDBJ whole genome shotgun (WGS) entry which is preliminary data.</text>
</comment>
<dbReference type="SMART" id="SM00345">
    <property type="entry name" value="HTH_GNTR"/>
    <property type="match status" value="1"/>
</dbReference>
<dbReference type="PANTHER" id="PTHR46577">
    <property type="entry name" value="HTH-TYPE TRANSCRIPTIONAL REGULATORY PROTEIN GABR"/>
    <property type="match status" value="1"/>
</dbReference>
<dbReference type="InterPro" id="IPR004839">
    <property type="entry name" value="Aminotransferase_I/II_large"/>
</dbReference>
<keyword evidence="7" id="KW-0808">Transferase</keyword>
<dbReference type="PANTHER" id="PTHR46577:SF1">
    <property type="entry name" value="HTH-TYPE TRANSCRIPTIONAL REGULATORY PROTEIN GABR"/>
    <property type="match status" value="1"/>
</dbReference>
<dbReference type="InterPro" id="IPR051446">
    <property type="entry name" value="HTH_trans_reg/aminotransferase"/>
</dbReference>
<evidence type="ECO:0000256" key="1">
    <source>
        <dbReference type="ARBA" id="ARBA00005384"/>
    </source>
</evidence>
<keyword evidence="2" id="KW-0663">Pyridoxal phosphate</keyword>
<feature type="domain" description="HTH gntR-type" evidence="6">
    <location>
        <begin position="22"/>
        <end position="90"/>
    </location>
</feature>
<dbReference type="RefSeq" id="WP_369869364.1">
    <property type="nucleotide sequence ID" value="NZ_JBGFFE010000029.1"/>
</dbReference>
<dbReference type="Gene3D" id="1.10.10.10">
    <property type="entry name" value="Winged helix-like DNA-binding domain superfamily/Winged helix DNA-binding domain"/>
    <property type="match status" value="1"/>
</dbReference>
<dbReference type="Gene3D" id="3.90.1150.10">
    <property type="entry name" value="Aspartate Aminotransferase, domain 1"/>
    <property type="match status" value="1"/>
</dbReference>
<evidence type="ECO:0000256" key="2">
    <source>
        <dbReference type="ARBA" id="ARBA00022898"/>
    </source>
</evidence>
<dbReference type="CDD" id="cd07377">
    <property type="entry name" value="WHTH_GntR"/>
    <property type="match status" value="1"/>
</dbReference>
<name>A0ABV4E0U2_9CLOT</name>
<evidence type="ECO:0000256" key="4">
    <source>
        <dbReference type="ARBA" id="ARBA00023125"/>
    </source>
</evidence>
<dbReference type="PROSITE" id="PS50949">
    <property type="entry name" value="HTH_GNTR"/>
    <property type="match status" value="1"/>
</dbReference>
<dbReference type="CDD" id="cd00609">
    <property type="entry name" value="AAT_like"/>
    <property type="match status" value="1"/>
</dbReference>
<evidence type="ECO:0000256" key="5">
    <source>
        <dbReference type="ARBA" id="ARBA00023163"/>
    </source>
</evidence>